<keyword evidence="11" id="KW-1185">Reference proteome</keyword>
<dbReference type="Pfam" id="PF05184">
    <property type="entry name" value="SapB_1"/>
    <property type="match status" value="9"/>
</dbReference>
<reference evidence="10" key="2">
    <citation type="journal article" date="2021" name="Genome Biol. Evol.">
        <title>Developing a high-quality reference genome for a parasitic bivalve with doubly uniparental inheritance (Bivalvia: Unionida).</title>
        <authorList>
            <person name="Smith C.H."/>
        </authorList>
    </citation>
    <scope>NUCLEOTIDE SEQUENCE</scope>
    <source>
        <strain evidence="10">CHS0354</strain>
        <tissue evidence="10">Mantle</tissue>
    </source>
</reference>
<keyword evidence="2" id="KW-0964">Secreted</keyword>
<evidence type="ECO:0000313" key="11">
    <source>
        <dbReference type="Proteomes" id="UP001195483"/>
    </source>
</evidence>
<feature type="domain" description="Saposin B-type" evidence="8">
    <location>
        <begin position="912"/>
        <end position="993"/>
    </location>
</feature>
<keyword evidence="4" id="KW-0677">Repeat</keyword>
<comment type="subcellular location">
    <subcellularLocation>
        <location evidence="1">Secreted</location>
    </subcellularLocation>
</comment>
<sequence>MRLFLLATILSCALGSPLLGSEKCTWGPSYWCSHVRHAKECGAMGHCMTTVWKNQIIQHQSTETCTFCQLLVNEVRNLLKNKATQDEVAHYFSRACNILPSTSMKTECHDLVESYMPEILQLLESELSADMICSALGFCTGLEDHVLHSSQSQMISQPTQSNTTCDDCKRFIGDIQAMITSNETQEEVEQLLTQLLCQWLGSLEPLCQQVVEEYTPMVLQLLASQVDADITCRVLGFCEQDLEAAFRLRIKLKKIFKQIPMKPVGGTEECQICKVVVQELQNLDRDEITQEKVKNFIETKLCPKLASFSGFCQQYVEEYAPVVFMLLANELDPDTLCAFIGFCINPTVLKVIEAPLLTLARPVSTTKLQQSDSVKIDILCPICHLAMVELDQILGEKATKDEIKAAVDKVCDRLSTSDLQKQCEALIQQYEDAIIDFLVRELDPSKVCIYLHLCSSQLKNVGDDLDCELCTSVIDAVEKVLKGKTEKDVEADLKKLCDFFGNYKAQCQTYITAYGSLVLNLLIQQTAPKYLCNLIKMCSSKLQTQVDASIMKPINVLPIISIPEVFATVVKPDQVLPIVPGPKAVDDLDCKLCTSIIDAVEKVLKGKPKEDVKAEVKKICDLLRGYNNSCQNYINAYGDYVLDLLIQQADSLLLCKLLRVCQGKLQTQVDATIMKPKDDHSFVSEPKEFAAIVKPDKVLPVVQEPKDGNTIGANSLECDACQQMLSLLEKFVKNMSETDLMSELQKVCSVLPVSIRDTCVTTVNTYGPVIIDLLKQGDNAKVICQLIKLCSEGDSTLRLSSDPFIKPIEVLPAVSEKASASPMCTVCKLVMKELQQYIQKNSTKEEIKKALENVCTNFPATISQECKDFVDQYTDVIISLLQQEIEPDKICTTIGLCSGKLLKDSQPVMATSSPECIICEFVLRELEKYIEMNSTEAQIKAALENICTYLPDTISQECKDFVDQYTDVIISLLQQKIAPDKICTAIGLCSGKLLKNSQPVKVGVSAVGCQICKFAMHELADVLKQNATKEEIEQALGKLCALLPSTVVTECDNLVKQYGPLIISLLQQLKPDQICTALGLCSGVKIQPSLNVPSFKATQKTQLKAGPKCVICELVMRTLDELLKAKATQQEIENALEKVCSILPSTISQECVGFVQDYGPVVVTLLIQELDPSKVCTALKLCNSKVLAPLTAAVHILKEGKVSPIAESMECEVCTALVSFVDDQLKENSTVEAAIHFLEKVCALLPSQYTLTCQDIIKEYAPAIAELLALEINPTTICKEIGLCPDSSKNSNLSDPKGQEVNKLFFKPKQQLLGNKECTYGPSYWCASKENAIKCKAVEHCQKHVWKFN</sequence>
<feature type="domain" description="Saposin B-type" evidence="8">
    <location>
        <begin position="714"/>
        <end position="794"/>
    </location>
</feature>
<dbReference type="FunFam" id="1.10.225.10:FF:000002">
    <property type="entry name" value="prosaposin isoform X2"/>
    <property type="match status" value="6"/>
</dbReference>
<dbReference type="InterPro" id="IPR008373">
    <property type="entry name" value="Saposin"/>
</dbReference>
<reference evidence="10" key="1">
    <citation type="journal article" date="2021" name="Genome Biol. Evol.">
        <title>A High-Quality Reference Genome for a Parasitic Bivalve with Doubly Uniparental Inheritance (Bivalvia: Unionida).</title>
        <authorList>
            <person name="Smith C.H."/>
        </authorList>
    </citation>
    <scope>NUCLEOTIDE SEQUENCE</scope>
    <source>
        <strain evidence="10">CHS0354</strain>
    </source>
</reference>
<feature type="domain" description="Saposin B-type" evidence="8">
    <location>
        <begin position="463"/>
        <end position="542"/>
    </location>
</feature>
<dbReference type="PANTHER" id="PTHR11480:SF3">
    <property type="entry name" value="BCDNA.GH08312"/>
    <property type="match status" value="1"/>
</dbReference>
<keyword evidence="3 7" id="KW-0732">Signal</keyword>
<keyword evidence="5" id="KW-1015">Disulfide bond</keyword>
<dbReference type="GO" id="GO:0016020">
    <property type="term" value="C:membrane"/>
    <property type="evidence" value="ECO:0007669"/>
    <property type="project" value="GOC"/>
</dbReference>
<dbReference type="EMBL" id="JAEAOA010000401">
    <property type="protein sequence ID" value="KAK3580729.1"/>
    <property type="molecule type" value="Genomic_DNA"/>
</dbReference>
<evidence type="ECO:0000256" key="4">
    <source>
        <dbReference type="ARBA" id="ARBA00022737"/>
    </source>
</evidence>
<accession>A0AAE0RWF3</accession>
<feature type="domain" description="Saposin A-type" evidence="9">
    <location>
        <begin position="17"/>
        <end position="57"/>
    </location>
</feature>
<feature type="domain" description="Saposin B-type" evidence="8">
    <location>
        <begin position="61"/>
        <end position="143"/>
    </location>
</feature>
<protein>
    <recommendedName>
        <fullName evidence="12">Proactivator polypeptide</fullName>
    </recommendedName>
</protein>
<feature type="domain" description="Saposin B-type" evidence="8">
    <location>
        <begin position="161"/>
        <end position="242"/>
    </location>
</feature>
<organism evidence="10 11">
    <name type="scientific">Potamilus streckersoni</name>
    <dbReference type="NCBI Taxonomy" id="2493646"/>
    <lineage>
        <taxon>Eukaryota</taxon>
        <taxon>Metazoa</taxon>
        <taxon>Spiralia</taxon>
        <taxon>Lophotrochozoa</taxon>
        <taxon>Mollusca</taxon>
        <taxon>Bivalvia</taxon>
        <taxon>Autobranchia</taxon>
        <taxon>Heteroconchia</taxon>
        <taxon>Palaeoheterodonta</taxon>
        <taxon>Unionida</taxon>
        <taxon>Unionoidea</taxon>
        <taxon>Unionidae</taxon>
        <taxon>Ambleminae</taxon>
        <taxon>Lampsilini</taxon>
        <taxon>Potamilus</taxon>
    </lineage>
</organism>
<dbReference type="PROSITE" id="PS50015">
    <property type="entry name" value="SAP_B"/>
    <property type="match status" value="12"/>
</dbReference>
<evidence type="ECO:0000256" key="1">
    <source>
        <dbReference type="ARBA" id="ARBA00004613"/>
    </source>
</evidence>
<feature type="domain" description="Saposin B-type" evidence="8">
    <location>
        <begin position="820"/>
        <end position="901"/>
    </location>
</feature>
<dbReference type="InterPro" id="IPR051428">
    <property type="entry name" value="Sphingo_Act-Surfact_Prot"/>
</dbReference>
<evidence type="ECO:0000256" key="5">
    <source>
        <dbReference type="ARBA" id="ARBA00023157"/>
    </source>
</evidence>
<feature type="domain" description="Saposin B-type" evidence="8">
    <location>
        <begin position="376"/>
        <end position="458"/>
    </location>
</feature>
<dbReference type="PRINTS" id="PR01797">
    <property type="entry name" value="SAPOSIN"/>
</dbReference>
<evidence type="ECO:0000256" key="2">
    <source>
        <dbReference type="ARBA" id="ARBA00022525"/>
    </source>
</evidence>
<feature type="domain" description="Saposin B-type" evidence="8">
    <location>
        <begin position="1005"/>
        <end position="1085"/>
    </location>
</feature>
<dbReference type="InterPro" id="IPR003119">
    <property type="entry name" value="SAP_A"/>
</dbReference>
<reference evidence="10" key="3">
    <citation type="submission" date="2023-05" db="EMBL/GenBank/DDBJ databases">
        <authorList>
            <person name="Smith C.H."/>
        </authorList>
    </citation>
    <scope>NUCLEOTIDE SEQUENCE</scope>
    <source>
        <strain evidence="10">CHS0354</strain>
        <tissue evidence="10">Mantle</tissue>
    </source>
</reference>
<dbReference type="SMART" id="SM00741">
    <property type="entry name" value="SapB"/>
    <property type="match status" value="12"/>
</dbReference>
<evidence type="ECO:0000256" key="3">
    <source>
        <dbReference type="ARBA" id="ARBA00022729"/>
    </source>
</evidence>
<feature type="domain" description="Saposin B-type" evidence="8">
    <location>
        <begin position="1105"/>
        <end position="1186"/>
    </location>
</feature>
<comment type="caution">
    <text evidence="10">The sequence shown here is derived from an EMBL/GenBank/DDBJ whole genome shotgun (WGS) entry which is preliminary data.</text>
</comment>
<dbReference type="InterPro" id="IPR011001">
    <property type="entry name" value="Saposin-like"/>
</dbReference>
<proteinExistence type="predicted"/>
<gene>
    <name evidence="10" type="ORF">CHS0354_005737</name>
</gene>
<dbReference type="SMART" id="SM00162">
    <property type="entry name" value="SAPA"/>
    <property type="match status" value="2"/>
</dbReference>
<keyword evidence="6" id="KW-0325">Glycoprotein</keyword>
<evidence type="ECO:0000259" key="8">
    <source>
        <dbReference type="PROSITE" id="PS50015"/>
    </source>
</evidence>
<dbReference type="Pfam" id="PF02199">
    <property type="entry name" value="SapA"/>
    <property type="match status" value="2"/>
</dbReference>
<dbReference type="GO" id="GO:0006665">
    <property type="term" value="P:sphingolipid metabolic process"/>
    <property type="evidence" value="ECO:0007669"/>
    <property type="project" value="InterPro"/>
</dbReference>
<feature type="chain" id="PRO_5042246677" description="Proactivator polypeptide" evidence="7">
    <location>
        <begin position="16"/>
        <end position="1349"/>
    </location>
</feature>
<evidence type="ECO:0000259" key="9">
    <source>
        <dbReference type="PROSITE" id="PS51110"/>
    </source>
</evidence>
<evidence type="ECO:0000313" key="10">
    <source>
        <dbReference type="EMBL" id="KAK3580729.1"/>
    </source>
</evidence>
<name>A0AAE0RWF3_9BIVA</name>
<feature type="signal peptide" evidence="7">
    <location>
        <begin position="1"/>
        <end position="15"/>
    </location>
</feature>
<dbReference type="InterPro" id="IPR007856">
    <property type="entry name" value="SapB_1"/>
</dbReference>
<feature type="domain" description="Saposin A-type" evidence="9">
    <location>
        <begin position="1311"/>
        <end position="1349"/>
    </location>
</feature>
<dbReference type="Proteomes" id="UP001195483">
    <property type="component" value="Unassembled WGS sequence"/>
</dbReference>
<dbReference type="PANTHER" id="PTHR11480">
    <property type="entry name" value="SAPOSIN-RELATED"/>
    <property type="match status" value="1"/>
</dbReference>
<dbReference type="GO" id="GO:0005576">
    <property type="term" value="C:extracellular region"/>
    <property type="evidence" value="ECO:0007669"/>
    <property type="project" value="UniProtKB-SubCell"/>
</dbReference>
<dbReference type="GO" id="GO:0005764">
    <property type="term" value="C:lysosome"/>
    <property type="evidence" value="ECO:0007669"/>
    <property type="project" value="InterPro"/>
</dbReference>
<evidence type="ECO:0008006" key="12">
    <source>
        <dbReference type="Google" id="ProtNLM"/>
    </source>
</evidence>
<feature type="domain" description="Saposin B-type" evidence="8">
    <location>
        <begin position="266"/>
        <end position="347"/>
    </location>
</feature>
<evidence type="ECO:0000256" key="6">
    <source>
        <dbReference type="ARBA" id="ARBA00023180"/>
    </source>
</evidence>
<dbReference type="PROSITE" id="PS51110">
    <property type="entry name" value="SAP_A"/>
    <property type="match status" value="2"/>
</dbReference>
<feature type="domain" description="Saposin B-type" evidence="8">
    <location>
        <begin position="586"/>
        <end position="665"/>
    </location>
</feature>
<dbReference type="InterPro" id="IPR008138">
    <property type="entry name" value="SapB_2"/>
</dbReference>
<dbReference type="SUPFAM" id="SSF47862">
    <property type="entry name" value="Saposin"/>
    <property type="match status" value="11"/>
</dbReference>
<dbReference type="Gene3D" id="1.10.225.10">
    <property type="entry name" value="Saposin-like"/>
    <property type="match status" value="12"/>
</dbReference>
<feature type="domain" description="Saposin B-type" evidence="8">
    <location>
        <begin position="1207"/>
        <end position="1288"/>
    </location>
</feature>
<evidence type="ECO:0000256" key="7">
    <source>
        <dbReference type="SAM" id="SignalP"/>
    </source>
</evidence>
<dbReference type="Pfam" id="PF03489">
    <property type="entry name" value="SapB_2"/>
    <property type="match status" value="12"/>
</dbReference>
<dbReference type="InterPro" id="IPR008139">
    <property type="entry name" value="SaposinB_dom"/>
</dbReference>